<dbReference type="RefSeq" id="WP_097780322.1">
    <property type="nucleotide sequence ID" value="NZ_NMTZ01000027.1"/>
</dbReference>
<protein>
    <recommendedName>
        <fullName evidence="1">ASCH domain-containing protein</fullName>
    </recommendedName>
</protein>
<gene>
    <name evidence="2" type="ORF">CGS59_13345</name>
</gene>
<dbReference type="Pfam" id="PF04266">
    <property type="entry name" value="ASCH"/>
    <property type="match status" value="1"/>
</dbReference>
<comment type="caution">
    <text evidence="2">The sequence shown here is derived from an EMBL/GenBank/DDBJ whole genome shotgun (WGS) entry which is preliminary data.</text>
</comment>
<dbReference type="EMBL" id="NMTZ01000027">
    <property type="protein sequence ID" value="PDX83093.1"/>
    <property type="molecule type" value="Genomic_DNA"/>
</dbReference>
<accession>A0A2A7AVE2</accession>
<dbReference type="Gene3D" id="2.30.130.30">
    <property type="entry name" value="Hypothetical protein"/>
    <property type="match status" value="1"/>
</dbReference>
<evidence type="ECO:0000313" key="3">
    <source>
        <dbReference type="Proteomes" id="UP000220480"/>
    </source>
</evidence>
<evidence type="ECO:0000313" key="2">
    <source>
        <dbReference type="EMBL" id="PDX83093.1"/>
    </source>
</evidence>
<dbReference type="InterPro" id="IPR007374">
    <property type="entry name" value="ASCH_domain"/>
</dbReference>
<dbReference type="InterPro" id="IPR015947">
    <property type="entry name" value="PUA-like_sf"/>
</dbReference>
<reference evidence="2 3" key="1">
    <citation type="journal article" date="2017" name="Front. Microbiol.">
        <title>New Insights into the Diversity of the Genus Faecalibacterium.</title>
        <authorList>
            <person name="Benevides L."/>
            <person name="Burman S."/>
            <person name="Martin R."/>
            <person name="Robert V."/>
            <person name="Thomas M."/>
            <person name="Miquel S."/>
            <person name="Chain F."/>
            <person name="Sokol H."/>
            <person name="Bermudez-Humaran L.G."/>
            <person name="Morrison M."/>
            <person name="Langella P."/>
            <person name="Azevedo V.A."/>
            <person name="Chatel J.M."/>
            <person name="Soares S."/>
        </authorList>
    </citation>
    <scope>NUCLEOTIDE SEQUENCE [LARGE SCALE GENOMIC DNA]</scope>
    <source>
        <strain evidence="2 3">CNCM I 4644</strain>
    </source>
</reference>
<dbReference type="AlphaFoldDB" id="A0A2A7AVE2"/>
<proteinExistence type="predicted"/>
<name>A0A2A7AVE2_9FIRM</name>
<feature type="domain" description="ASCH" evidence="1">
    <location>
        <begin position="10"/>
        <end position="58"/>
    </location>
</feature>
<organism evidence="2 3">
    <name type="scientific">Faecalibacterium prausnitzii</name>
    <dbReference type="NCBI Taxonomy" id="853"/>
    <lineage>
        <taxon>Bacteria</taxon>
        <taxon>Bacillati</taxon>
        <taxon>Bacillota</taxon>
        <taxon>Clostridia</taxon>
        <taxon>Eubacteriales</taxon>
        <taxon>Oscillospiraceae</taxon>
        <taxon>Faecalibacterium</taxon>
    </lineage>
</organism>
<evidence type="ECO:0000259" key="1">
    <source>
        <dbReference type="Pfam" id="PF04266"/>
    </source>
</evidence>
<sequence length="238" mass="27243">MSTEHKAVLLSIRPEWCVKILNGEKTVEIRKNRPKLKPPFKCYIYCTKAQKKLITIFRDGDVFGDGEVYRGKPQFVTWDGGDIPIEIRQKEQTVIAEFVCDKIRPIIGKTWIVKEDIERATSGSCLSLKQIIEYAGWSHCSSFTERKELYAWHISDLKIYDQPKSLSGFSRHDFRGMNGTDVCGNESCEHYQPSGSYMLPPTCAINGCYLSTPPQSWCYVANSIAQNKNQQQEMIKID</sequence>
<dbReference type="Proteomes" id="UP000220480">
    <property type="component" value="Unassembled WGS sequence"/>
</dbReference>
<dbReference type="SUPFAM" id="SSF88697">
    <property type="entry name" value="PUA domain-like"/>
    <property type="match status" value="1"/>
</dbReference>